<evidence type="ECO:0008006" key="3">
    <source>
        <dbReference type="Google" id="ProtNLM"/>
    </source>
</evidence>
<dbReference type="EMBL" id="BAAAEN010000004">
    <property type="protein sequence ID" value="GAA0499335.1"/>
    <property type="molecule type" value="Genomic_DNA"/>
</dbReference>
<dbReference type="InterPro" id="IPR025543">
    <property type="entry name" value="Dodecin-like"/>
</dbReference>
<dbReference type="Gene3D" id="3.30.1660.10">
    <property type="entry name" value="Flavin-binding protein dodecin"/>
    <property type="match status" value="1"/>
</dbReference>
<gene>
    <name evidence="1" type="ORF">GCM10009097_14670</name>
</gene>
<comment type="caution">
    <text evidence="1">The sequence shown here is derived from an EMBL/GenBank/DDBJ whole genome shotgun (WGS) entry which is preliminary data.</text>
</comment>
<dbReference type="InterPro" id="IPR050049">
    <property type="entry name" value="Dodecin_bact"/>
</dbReference>
<dbReference type="Pfam" id="PF07311">
    <property type="entry name" value="Dodecin"/>
    <property type="match status" value="1"/>
</dbReference>
<protein>
    <recommendedName>
        <fullName evidence="3">Flavin-binding protein dodecin</fullName>
    </recommendedName>
</protein>
<evidence type="ECO:0000313" key="1">
    <source>
        <dbReference type="EMBL" id="GAA0499335.1"/>
    </source>
</evidence>
<dbReference type="PANTHER" id="PTHR39324:SF1">
    <property type="entry name" value="CALCIUM DODECIN"/>
    <property type="match status" value="1"/>
</dbReference>
<dbReference type="SUPFAM" id="SSF89807">
    <property type="entry name" value="Dodecin-like"/>
    <property type="match status" value="1"/>
</dbReference>
<dbReference type="InterPro" id="IPR036694">
    <property type="entry name" value="Dodecin-like_sf"/>
</dbReference>
<evidence type="ECO:0000313" key="2">
    <source>
        <dbReference type="Proteomes" id="UP001501706"/>
    </source>
</evidence>
<dbReference type="InterPro" id="IPR009923">
    <property type="entry name" value="Dodecin"/>
</dbReference>
<sequence length="105" mass="11742">MPAAWTKVAWPAPGAARRREWPLLAGIPGNQETTMSEHVYKQLELVGSSTKSSDDAIRNAIDRAARTMRHLAWFEVTQVRGHIEDGKIAHWQVGLKVGVRLEDSK</sequence>
<dbReference type="Proteomes" id="UP001501706">
    <property type="component" value="Unassembled WGS sequence"/>
</dbReference>
<dbReference type="PANTHER" id="PTHR39324">
    <property type="entry name" value="CALCIUM DODECIN"/>
    <property type="match status" value="1"/>
</dbReference>
<name>A0ABN1BJJ6_9BURK</name>
<proteinExistence type="predicted"/>
<dbReference type="NCBIfam" id="NF043052">
    <property type="entry name" value="DodecBact"/>
    <property type="match status" value="1"/>
</dbReference>
<reference evidence="1 2" key="1">
    <citation type="journal article" date="2019" name="Int. J. Syst. Evol. Microbiol.">
        <title>The Global Catalogue of Microorganisms (GCM) 10K type strain sequencing project: providing services to taxonomists for standard genome sequencing and annotation.</title>
        <authorList>
            <consortium name="The Broad Institute Genomics Platform"/>
            <consortium name="The Broad Institute Genome Sequencing Center for Infectious Disease"/>
            <person name="Wu L."/>
            <person name="Ma J."/>
        </authorList>
    </citation>
    <scope>NUCLEOTIDE SEQUENCE [LARGE SCALE GENOMIC DNA]</scope>
    <source>
        <strain evidence="1 2">JCM 14330</strain>
    </source>
</reference>
<keyword evidence="2" id="KW-1185">Reference proteome</keyword>
<organism evidence="1 2">
    <name type="scientific">Pigmentiphaga daeguensis</name>
    <dbReference type="NCBI Taxonomy" id="414049"/>
    <lineage>
        <taxon>Bacteria</taxon>
        <taxon>Pseudomonadati</taxon>
        <taxon>Pseudomonadota</taxon>
        <taxon>Betaproteobacteria</taxon>
        <taxon>Burkholderiales</taxon>
        <taxon>Alcaligenaceae</taxon>
        <taxon>Pigmentiphaga</taxon>
    </lineage>
</organism>
<accession>A0ABN1BJJ6</accession>